<sequence>MTDTEQVGSRDPRELARFIDHTVLKAEASRAEVARYCQEARANGFASVCVNAVHAGFVAEQLAGSGVKTCVVVGFPLGASGAAAKADEAALAIAAGAQEIDMVIDIGALIEGDLTRCRADLDAVRAATRGAVLKVIIEACLLDDAQKETACRLAKEAGADFVKTSTGFSTGGATLADIALMRRVVGPAMGVKASGGVRTAEAAFAFLDAGATRIGASASLAIVGAGKITSGKTTSGDTAPAAAGGY</sequence>
<dbReference type="PIRSF" id="PIRSF001357">
    <property type="entry name" value="DeoC"/>
    <property type="match status" value="1"/>
</dbReference>
<comment type="caution">
    <text evidence="7">The sequence shown here is derived from an EMBL/GenBank/DDBJ whole genome shotgun (WGS) entry which is preliminary data.</text>
</comment>
<comment type="subcellular location">
    <subcellularLocation>
        <location evidence="6">Cytoplasm</location>
    </subcellularLocation>
</comment>
<dbReference type="EMBL" id="JALKCH010000009">
    <property type="protein sequence ID" value="MCK0198166.1"/>
    <property type="molecule type" value="Genomic_DNA"/>
</dbReference>
<accession>A0ABT0DDX1</accession>
<evidence type="ECO:0000256" key="6">
    <source>
        <dbReference type="HAMAP-Rule" id="MF_00114"/>
    </source>
</evidence>
<comment type="similarity">
    <text evidence="1 6">Belongs to the DeoC/FbaB aldolase family. DeoC type 1 subfamily.</text>
</comment>
<proteinExistence type="inferred from homology"/>
<dbReference type="PANTHER" id="PTHR10889:SF1">
    <property type="entry name" value="DEOXYRIBOSE-PHOSPHATE ALDOLASE"/>
    <property type="match status" value="1"/>
</dbReference>
<dbReference type="Pfam" id="PF01791">
    <property type="entry name" value="DeoC"/>
    <property type="match status" value="1"/>
</dbReference>
<comment type="function">
    <text evidence="6">Catalyzes a reversible aldol reaction between acetaldehyde and D-glyceraldehyde 3-phosphate to generate 2-deoxy-D-ribose 5-phosphate.</text>
</comment>
<dbReference type="PANTHER" id="PTHR10889">
    <property type="entry name" value="DEOXYRIBOSE-PHOSPHATE ALDOLASE"/>
    <property type="match status" value="1"/>
</dbReference>
<dbReference type="SUPFAM" id="SSF51569">
    <property type="entry name" value="Aldolase"/>
    <property type="match status" value="1"/>
</dbReference>
<evidence type="ECO:0000313" key="7">
    <source>
        <dbReference type="EMBL" id="MCK0198166.1"/>
    </source>
</evidence>
<dbReference type="GO" id="GO:0004139">
    <property type="term" value="F:deoxyribose-phosphate aldolase activity"/>
    <property type="evidence" value="ECO:0007669"/>
    <property type="project" value="UniProtKB-EC"/>
</dbReference>
<feature type="active site" description="Proton donor/acceptor" evidence="6">
    <location>
        <position position="192"/>
    </location>
</feature>
<comment type="pathway">
    <text evidence="6">Carbohydrate degradation; 2-deoxy-D-ribose 1-phosphate degradation; D-glyceraldehyde 3-phosphate and acetaldehyde from 2-deoxy-alpha-D-ribose 1-phosphate: step 2/2.</text>
</comment>
<dbReference type="EC" id="4.1.2.4" evidence="6"/>
<name>A0ABT0DDX1_9HYPH</name>
<evidence type="ECO:0000256" key="1">
    <source>
        <dbReference type="ARBA" id="ARBA00010936"/>
    </source>
</evidence>
<evidence type="ECO:0000256" key="2">
    <source>
        <dbReference type="ARBA" id="ARBA00022490"/>
    </source>
</evidence>
<dbReference type="HAMAP" id="MF_00114">
    <property type="entry name" value="DeoC_type1"/>
    <property type="match status" value="1"/>
</dbReference>
<feature type="active site" description="Proton donor/acceptor" evidence="6">
    <location>
        <position position="101"/>
    </location>
</feature>
<dbReference type="RefSeq" id="WP_247030064.1">
    <property type="nucleotide sequence ID" value="NZ_JALKCH010000009.1"/>
</dbReference>
<dbReference type="InterPro" id="IPR002915">
    <property type="entry name" value="DeoC/FbaB/LacD_aldolase"/>
</dbReference>
<keyword evidence="4 6" id="KW-0704">Schiff base</keyword>
<keyword evidence="8" id="KW-1185">Reference proteome</keyword>
<organism evidence="7 8">
    <name type="scientific">Ancylobacter crimeensis</name>
    <dbReference type="NCBI Taxonomy" id="2579147"/>
    <lineage>
        <taxon>Bacteria</taxon>
        <taxon>Pseudomonadati</taxon>
        <taxon>Pseudomonadota</taxon>
        <taxon>Alphaproteobacteria</taxon>
        <taxon>Hyphomicrobiales</taxon>
        <taxon>Xanthobacteraceae</taxon>
        <taxon>Ancylobacter</taxon>
    </lineage>
</organism>
<dbReference type="InterPro" id="IPR013785">
    <property type="entry name" value="Aldolase_TIM"/>
</dbReference>
<evidence type="ECO:0000256" key="4">
    <source>
        <dbReference type="ARBA" id="ARBA00023270"/>
    </source>
</evidence>
<dbReference type="InterPro" id="IPR011343">
    <property type="entry name" value="DeoC"/>
</dbReference>
<dbReference type="SMART" id="SM01133">
    <property type="entry name" value="DeoC"/>
    <property type="match status" value="1"/>
</dbReference>
<dbReference type="Proteomes" id="UP001203284">
    <property type="component" value="Unassembled WGS sequence"/>
</dbReference>
<dbReference type="CDD" id="cd00959">
    <property type="entry name" value="DeoC"/>
    <property type="match status" value="1"/>
</dbReference>
<protein>
    <recommendedName>
        <fullName evidence="6">Deoxyribose-phosphate aldolase</fullName>
        <shortName evidence="6">DERA</shortName>
        <ecNumber evidence="6">4.1.2.4</ecNumber>
    </recommendedName>
    <alternativeName>
        <fullName evidence="6">2-deoxy-D-ribose 5-phosphate aldolase</fullName>
    </alternativeName>
    <alternativeName>
        <fullName evidence="6">Phosphodeoxyriboaldolase</fullName>
        <shortName evidence="6">Deoxyriboaldolase</shortName>
    </alternativeName>
</protein>
<gene>
    <name evidence="6 7" type="primary">deoC</name>
    <name evidence="7" type="ORF">MWN34_14725</name>
</gene>
<dbReference type="Gene3D" id="3.20.20.70">
    <property type="entry name" value="Aldolase class I"/>
    <property type="match status" value="1"/>
</dbReference>
<evidence type="ECO:0000313" key="8">
    <source>
        <dbReference type="Proteomes" id="UP001203284"/>
    </source>
</evidence>
<feature type="active site" description="Schiff-base intermediate with acetaldehyde" evidence="6">
    <location>
        <position position="163"/>
    </location>
</feature>
<dbReference type="NCBIfam" id="TIGR00126">
    <property type="entry name" value="deoC"/>
    <property type="match status" value="1"/>
</dbReference>
<keyword evidence="2 6" id="KW-0963">Cytoplasm</keyword>
<evidence type="ECO:0000256" key="3">
    <source>
        <dbReference type="ARBA" id="ARBA00023239"/>
    </source>
</evidence>
<keyword evidence="3 6" id="KW-0456">Lyase</keyword>
<comment type="catalytic activity">
    <reaction evidence="5 6">
        <text>2-deoxy-D-ribose 5-phosphate = D-glyceraldehyde 3-phosphate + acetaldehyde</text>
        <dbReference type="Rhea" id="RHEA:12821"/>
        <dbReference type="ChEBI" id="CHEBI:15343"/>
        <dbReference type="ChEBI" id="CHEBI:59776"/>
        <dbReference type="ChEBI" id="CHEBI:62877"/>
        <dbReference type="EC" id="4.1.2.4"/>
    </reaction>
</comment>
<reference evidence="7 8" key="1">
    <citation type="submission" date="2022-04" db="EMBL/GenBank/DDBJ databases">
        <authorList>
            <person name="Grouzdev D.S."/>
            <person name="Pantiukh K.S."/>
            <person name="Krutkina M.S."/>
        </authorList>
    </citation>
    <scope>NUCLEOTIDE SEQUENCE [LARGE SCALE GENOMIC DNA]</scope>
    <source>
        <strain evidence="7 8">6x-1</strain>
    </source>
</reference>
<evidence type="ECO:0000256" key="5">
    <source>
        <dbReference type="ARBA" id="ARBA00048791"/>
    </source>
</evidence>
<dbReference type="InterPro" id="IPR028581">
    <property type="entry name" value="DeoC_typeI"/>
</dbReference>